<dbReference type="EMBL" id="NVXX01000043">
    <property type="protein sequence ID" value="PKH15635.1"/>
    <property type="molecule type" value="Genomic_DNA"/>
</dbReference>
<name>A0A2N1DXR0_PSEFL</name>
<dbReference type="InterPro" id="IPR016181">
    <property type="entry name" value="Acyl_CoA_acyltransferase"/>
</dbReference>
<dbReference type="PANTHER" id="PTHR43792:SF8">
    <property type="entry name" value="[RIBOSOMAL PROTEIN US5]-ALANINE N-ACETYLTRANSFERASE"/>
    <property type="match status" value="1"/>
</dbReference>
<dbReference type="GO" id="GO:0005737">
    <property type="term" value="C:cytoplasm"/>
    <property type="evidence" value="ECO:0007669"/>
    <property type="project" value="TreeGrafter"/>
</dbReference>
<comment type="similarity">
    <text evidence="3">Belongs to the acetyltransferase family. RimJ subfamily.</text>
</comment>
<evidence type="ECO:0000313" key="6">
    <source>
        <dbReference type="Proteomes" id="UP000233564"/>
    </source>
</evidence>
<dbReference type="InterPro" id="IPR000182">
    <property type="entry name" value="GNAT_dom"/>
</dbReference>
<reference evidence="5 6" key="1">
    <citation type="submission" date="2017-08" db="EMBL/GenBank/DDBJ databases">
        <authorList>
            <person name="de Groot N.N."/>
        </authorList>
    </citation>
    <scope>NUCLEOTIDE SEQUENCE [LARGE SCALE GENOMIC DNA]</scope>
    <source>
        <strain evidence="5 6">PfR 37</strain>
    </source>
</reference>
<dbReference type="SUPFAM" id="SSF55729">
    <property type="entry name" value="Acyl-CoA N-acyltransferases (Nat)"/>
    <property type="match status" value="1"/>
</dbReference>
<organism evidence="5 6">
    <name type="scientific">Pseudomonas fluorescens</name>
    <dbReference type="NCBI Taxonomy" id="294"/>
    <lineage>
        <taxon>Bacteria</taxon>
        <taxon>Pseudomonadati</taxon>
        <taxon>Pseudomonadota</taxon>
        <taxon>Gammaproteobacteria</taxon>
        <taxon>Pseudomonadales</taxon>
        <taxon>Pseudomonadaceae</taxon>
        <taxon>Pseudomonas</taxon>
    </lineage>
</organism>
<keyword evidence="1 5" id="KW-0808">Transferase</keyword>
<dbReference type="Gene3D" id="3.40.630.30">
    <property type="match status" value="1"/>
</dbReference>
<gene>
    <name evidence="5" type="ORF">CIB54_23090</name>
</gene>
<keyword evidence="2" id="KW-0012">Acyltransferase</keyword>
<comment type="caution">
    <text evidence="5">The sequence shown here is derived from an EMBL/GenBank/DDBJ whole genome shotgun (WGS) entry which is preliminary data.</text>
</comment>
<evidence type="ECO:0000313" key="5">
    <source>
        <dbReference type="EMBL" id="PKH15635.1"/>
    </source>
</evidence>
<dbReference type="Proteomes" id="UP000233564">
    <property type="component" value="Unassembled WGS sequence"/>
</dbReference>
<sequence>MKSTHEIFEKLTLVDQLEVRPASIVEYYTRNKVHLAPSMPLRGGEFYTEAFWQKQMLNYKLSLDADRELRFMMLDGDAVIGSIHYDQIIKGPFQACYLGYSIDRDYQGKGLMREALLHTISQTLSTFGLNRIMANYEPSNQRSGRLLKSLGFEREGYARKYLKLNGTWKDHILTSYISD</sequence>
<evidence type="ECO:0000256" key="2">
    <source>
        <dbReference type="ARBA" id="ARBA00023315"/>
    </source>
</evidence>
<dbReference type="RefSeq" id="WP_065951004.1">
    <property type="nucleotide sequence ID" value="NZ_JACYMZ010000003.1"/>
</dbReference>
<dbReference type="GO" id="GO:0008999">
    <property type="term" value="F:protein-N-terminal-alanine acetyltransferase activity"/>
    <property type="evidence" value="ECO:0007669"/>
    <property type="project" value="TreeGrafter"/>
</dbReference>
<protein>
    <submittedName>
        <fullName evidence="5">GNAT family N-acetyltransferase</fullName>
    </submittedName>
</protein>
<dbReference type="InterPro" id="IPR051531">
    <property type="entry name" value="N-acetyltransferase"/>
</dbReference>
<proteinExistence type="inferred from homology"/>
<dbReference type="PANTHER" id="PTHR43792">
    <property type="entry name" value="GNAT FAMILY, PUTATIVE (AFU_ORTHOLOGUE AFUA_3G00765)-RELATED-RELATED"/>
    <property type="match status" value="1"/>
</dbReference>
<evidence type="ECO:0000259" key="4">
    <source>
        <dbReference type="PROSITE" id="PS51186"/>
    </source>
</evidence>
<dbReference type="Pfam" id="PF13302">
    <property type="entry name" value="Acetyltransf_3"/>
    <property type="match status" value="1"/>
</dbReference>
<feature type="domain" description="N-acetyltransferase" evidence="4">
    <location>
        <begin position="25"/>
        <end position="174"/>
    </location>
</feature>
<evidence type="ECO:0000256" key="1">
    <source>
        <dbReference type="ARBA" id="ARBA00022679"/>
    </source>
</evidence>
<evidence type="ECO:0000256" key="3">
    <source>
        <dbReference type="ARBA" id="ARBA00038502"/>
    </source>
</evidence>
<dbReference type="AlphaFoldDB" id="A0A2N1DXR0"/>
<accession>A0A2N1DXR0</accession>
<dbReference type="PROSITE" id="PS51186">
    <property type="entry name" value="GNAT"/>
    <property type="match status" value="1"/>
</dbReference>